<dbReference type="AlphaFoldDB" id="A0A2S4VT12"/>
<sequence>ISCDVDIIKVVLPQISCRADSGLTEPSFPSSPRTTPITRNLLNSDHHPPSPLPACLAPSACQPGNNSSKPGPCKLWMSRGSAADDLCFEKGDIIVISAEQNPDWWRRQVLNACRDDFCTIATQSDPNLNVVLEATLLNLPSQSSFPSGIKRFRAKPELENKLFMNCVVASVMAVINDISLDLVTGLVSLLISRNDLMVNARLKAGIVFLTLFISREELLRSVPSLESIDNDQNESTTPSHESLERFYLQIQEQQMENRLLIQETNEIWNRFRKQTCLAIDGCLGCFYLLDGRQTLVGGLRGQVLENVIAASKKSVPDKITALKIHTPSAPPANITVEKPEKNLLQGRFGQALAGGAGFRAGSAVATHVRYSPILILPIYMDLNAHTRPSPVCVVNAIL</sequence>
<dbReference type="VEuPathDB" id="FungiDB:PSHT_07997"/>
<dbReference type="Pfam" id="PF09770">
    <property type="entry name" value="PAT1"/>
    <property type="match status" value="1"/>
</dbReference>
<dbReference type="InterPro" id="IPR036028">
    <property type="entry name" value="SH3-like_dom_sf"/>
</dbReference>
<dbReference type="InterPro" id="IPR019167">
    <property type="entry name" value="PAT1_dom"/>
</dbReference>
<reference evidence="6" key="3">
    <citation type="journal article" date="2018" name="Mol. Plant Microbe Interact.">
        <title>Genome sequence resources for the wheat stripe rust pathogen (Puccinia striiformis f. sp. tritici) and the barley stripe rust pathogen (Puccinia striiformis f. sp. hordei).</title>
        <authorList>
            <person name="Xia C."/>
            <person name="Wang M."/>
            <person name="Yin C."/>
            <person name="Cornejo O.E."/>
            <person name="Hulbert S.H."/>
            <person name="Chen X."/>
        </authorList>
    </citation>
    <scope>NUCLEOTIDE SEQUENCE [LARGE SCALE GENOMIC DNA]</scope>
    <source>
        <strain evidence="6">93TX-2</strain>
    </source>
</reference>
<dbReference type="EMBL" id="PKSM01000102">
    <property type="protein sequence ID" value="POW12676.1"/>
    <property type="molecule type" value="Genomic_DNA"/>
</dbReference>
<feature type="region of interest" description="Disordered" evidence="2">
    <location>
        <begin position="23"/>
        <end position="43"/>
    </location>
</feature>
<evidence type="ECO:0000256" key="1">
    <source>
        <dbReference type="ARBA" id="ARBA00022443"/>
    </source>
</evidence>
<keyword evidence="1" id="KW-0728">SH3 domain</keyword>
<evidence type="ECO:0000256" key="2">
    <source>
        <dbReference type="SAM" id="MobiDB-lite"/>
    </source>
</evidence>
<reference evidence="6" key="2">
    <citation type="journal article" date="2018" name="BMC Genomics">
        <title>Genomic insights into host adaptation between the wheat stripe rust pathogen (Puccinia striiformis f. sp. tritici) and the barley stripe rust pathogen (Puccinia striiformis f. sp. hordei).</title>
        <authorList>
            <person name="Xia C."/>
            <person name="Wang M."/>
            <person name="Yin C."/>
            <person name="Cornejo O.E."/>
            <person name="Hulbert S.H."/>
            <person name="Chen X."/>
        </authorList>
    </citation>
    <scope>NUCLEOTIDE SEQUENCE [LARGE SCALE GENOMIC DNA]</scope>
    <source>
        <strain evidence="6">93TX-2</strain>
    </source>
</reference>
<name>A0A2S4VT12_9BASI</name>
<comment type="caution">
    <text evidence="5">The sequence shown here is derived from an EMBL/GenBank/DDBJ whole genome shotgun (WGS) entry which is preliminary data.</text>
</comment>
<feature type="compositionally biased region" description="Polar residues" evidence="2">
    <location>
        <begin position="27"/>
        <end position="43"/>
    </location>
</feature>
<reference evidence="5 6" key="1">
    <citation type="submission" date="2017-12" db="EMBL/GenBank/DDBJ databases">
        <title>Gene loss provides genomic basis for host adaptation in cereal stripe rust fungi.</title>
        <authorList>
            <person name="Xia C."/>
        </authorList>
    </citation>
    <scope>NUCLEOTIDE SEQUENCE [LARGE SCALE GENOMIC DNA]</scope>
    <source>
        <strain evidence="5 6">93TX-2</strain>
    </source>
</reference>
<dbReference type="Proteomes" id="UP000238274">
    <property type="component" value="Unassembled WGS sequence"/>
</dbReference>
<accession>A0A2S4VT12</accession>
<evidence type="ECO:0008006" key="7">
    <source>
        <dbReference type="Google" id="ProtNLM"/>
    </source>
</evidence>
<keyword evidence="6" id="KW-1185">Reference proteome</keyword>
<gene>
    <name evidence="5" type="ORF">PSHT_07997</name>
</gene>
<feature type="domain" description="mRNA decay factor PAT1" evidence="4">
    <location>
        <begin position="150"/>
        <end position="234"/>
    </location>
</feature>
<dbReference type="Pfam" id="PF00018">
    <property type="entry name" value="SH3_1"/>
    <property type="match status" value="1"/>
</dbReference>
<dbReference type="SUPFAM" id="SSF50044">
    <property type="entry name" value="SH3-domain"/>
    <property type="match status" value="1"/>
</dbReference>
<feature type="non-terminal residue" evidence="5">
    <location>
        <position position="1"/>
    </location>
</feature>
<protein>
    <recommendedName>
        <fullName evidence="7">SH3 domain-containing protein</fullName>
    </recommendedName>
</protein>
<dbReference type="VEuPathDB" id="FungiDB:PSTT_11977"/>
<evidence type="ECO:0000259" key="3">
    <source>
        <dbReference type="Pfam" id="PF00018"/>
    </source>
</evidence>
<proteinExistence type="predicted"/>
<evidence type="ECO:0000313" key="6">
    <source>
        <dbReference type="Proteomes" id="UP000238274"/>
    </source>
</evidence>
<dbReference type="InterPro" id="IPR001452">
    <property type="entry name" value="SH3_domain"/>
</dbReference>
<evidence type="ECO:0000313" key="5">
    <source>
        <dbReference type="EMBL" id="POW12676.1"/>
    </source>
</evidence>
<dbReference type="OrthoDB" id="74835at2759"/>
<organism evidence="5 6">
    <name type="scientific">Puccinia striiformis</name>
    <dbReference type="NCBI Taxonomy" id="27350"/>
    <lineage>
        <taxon>Eukaryota</taxon>
        <taxon>Fungi</taxon>
        <taxon>Dikarya</taxon>
        <taxon>Basidiomycota</taxon>
        <taxon>Pucciniomycotina</taxon>
        <taxon>Pucciniomycetes</taxon>
        <taxon>Pucciniales</taxon>
        <taxon>Pucciniaceae</taxon>
        <taxon>Puccinia</taxon>
    </lineage>
</organism>
<feature type="domain" description="SH3" evidence="3">
    <location>
        <begin position="81"/>
        <end position="108"/>
    </location>
</feature>
<evidence type="ECO:0000259" key="4">
    <source>
        <dbReference type="Pfam" id="PF09770"/>
    </source>
</evidence>